<feature type="non-terminal residue" evidence="2">
    <location>
        <position position="1"/>
    </location>
</feature>
<comment type="caution">
    <text evidence="2">The sequence shown here is derived from an EMBL/GenBank/DDBJ whole genome shotgun (WGS) entry which is preliminary data.</text>
</comment>
<organism evidence="2 3">
    <name type="scientific">Pseudonocardia lutea</name>
    <dbReference type="NCBI Taxonomy" id="2172015"/>
    <lineage>
        <taxon>Bacteria</taxon>
        <taxon>Bacillati</taxon>
        <taxon>Actinomycetota</taxon>
        <taxon>Actinomycetes</taxon>
        <taxon>Pseudonocardiales</taxon>
        <taxon>Pseudonocardiaceae</taxon>
        <taxon>Pseudonocardia</taxon>
    </lineage>
</organism>
<evidence type="ECO:0008006" key="4">
    <source>
        <dbReference type="Google" id="ProtNLM"/>
    </source>
</evidence>
<accession>A0ABW1ICU8</accession>
<gene>
    <name evidence="2" type="ORF">ACFQH9_17520</name>
</gene>
<keyword evidence="3" id="KW-1185">Reference proteome</keyword>
<sequence>PVAARPVPVAHRQSAAAQPRRGEARRERARAIAERLSPDTRAAVRRACAAGVLDGNLCRLG</sequence>
<evidence type="ECO:0000313" key="2">
    <source>
        <dbReference type="EMBL" id="MFC5950074.1"/>
    </source>
</evidence>
<evidence type="ECO:0000256" key="1">
    <source>
        <dbReference type="SAM" id="MobiDB-lite"/>
    </source>
</evidence>
<name>A0ABW1ICU8_9PSEU</name>
<evidence type="ECO:0000313" key="3">
    <source>
        <dbReference type="Proteomes" id="UP001596119"/>
    </source>
</evidence>
<dbReference type="Proteomes" id="UP001596119">
    <property type="component" value="Unassembled WGS sequence"/>
</dbReference>
<protein>
    <recommendedName>
        <fullName evidence="4">DUF222 domain-containing protein</fullName>
    </recommendedName>
</protein>
<feature type="region of interest" description="Disordered" evidence="1">
    <location>
        <begin position="1"/>
        <end position="28"/>
    </location>
</feature>
<proteinExistence type="predicted"/>
<reference evidence="3" key="1">
    <citation type="journal article" date="2019" name="Int. J. Syst. Evol. Microbiol.">
        <title>The Global Catalogue of Microorganisms (GCM) 10K type strain sequencing project: providing services to taxonomists for standard genome sequencing and annotation.</title>
        <authorList>
            <consortium name="The Broad Institute Genomics Platform"/>
            <consortium name="The Broad Institute Genome Sequencing Center for Infectious Disease"/>
            <person name="Wu L."/>
            <person name="Ma J."/>
        </authorList>
    </citation>
    <scope>NUCLEOTIDE SEQUENCE [LARGE SCALE GENOMIC DNA]</scope>
    <source>
        <strain evidence="3">CGMCC 4.7397</strain>
    </source>
</reference>
<dbReference type="RefSeq" id="WP_379567213.1">
    <property type="nucleotide sequence ID" value="NZ_JBHSQK010000044.1"/>
</dbReference>
<dbReference type="EMBL" id="JBHSQK010000044">
    <property type="protein sequence ID" value="MFC5950074.1"/>
    <property type="molecule type" value="Genomic_DNA"/>
</dbReference>